<organism evidence="1 2">
    <name type="scientific">Emticicia oligotrophica (strain DSM 17448 / CIP 109782 / MTCC 6937 / GPTSA100-15)</name>
    <dbReference type="NCBI Taxonomy" id="929562"/>
    <lineage>
        <taxon>Bacteria</taxon>
        <taxon>Pseudomonadati</taxon>
        <taxon>Bacteroidota</taxon>
        <taxon>Cytophagia</taxon>
        <taxon>Cytophagales</taxon>
        <taxon>Leadbetterellaceae</taxon>
        <taxon>Emticicia</taxon>
    </lineage>
</organism>
<keyword evidence="2" id="KW-1185">Reference proteome</keyword>
<name>A0ABN4ANC0_EMTOG</name>
<dbReference type="EMBL" id="CP002961">
    <property type="protein sequence ID" value="AFK03638.1"/>
    <property type="molecule type" value="Genomic_DNA"/>
</dbReference>
<protein>
    <submittedName>
        <fullName evidence="1">Uncharacterized protein</fullName>
    </submittedName>
</protein>
<gene>
    <name evidence="1" type="ordered locus">Emtol_2502</name>
</gene>
<evidence type="ECO:0000313" key="1">
    <source>
        <dbReference type="EMBL" id="AFK03638.1"/>
    </source>
</evidence>
<sequence>MSERFKYLPIIYAEHYQLFKLSEIFLESYYLAKSSSNLV</sequence>
<reference evidence="1 2" key="1">
    <citation type="submission" date="2011-07" db="EMBL/GenBank/DDBJ databases">
        <title>The complete genome of chromosome of Emticicia oligotrophica DSM 17448.</title>
        <authorList>
            <consortium name="US DOE Joint Genome Institute (JGI-PGF)"/>
            <person name="Lucas S."/>
            <person name="Han J."/>
            <person name="Lapidus A."/>
            <person name="Bruce D."/>
            <person name="Goodwin L."/>
            <person name="Pitluck S."/>
            <person name="Peters L."/>
            <person name="Kyrpides N."/>
            <person name="Mavromatis K."/>
            <person name="Ivanova N."/>
            <person name="Ovchinnikova G."/>
            <person name="Teshima H."/>
            <person name="Detter J.C."/>
            <person name="Tapia R."/>
            <person name="Han C."/>
            <person name="Land M."/>
            <person name="Hauser L."/>
            <person name="Markowitz V."/>
            <person name="Cheng J.-F."/>
            <person name="Hugenholtz P."/>
            <person name="Woyke T."/>
            <person name="Wu D."/>
            <person name="Tindall B."/>
            <person name="Pomrenke H."/>
            <person name="Brambilla E."/>
            <person name="Klenk H.-P."/>
            <person name="Eisen J.A."/>
        </authorList>
    </citation>
    <scope>NUCLEOTIDE SEQUENCE [LARGE SCALE GENOMIC DNA]</scope>
    <source>
        <strain evidence="1 2">DSM 17448</strain>
    </source>
</reference>
<accession>A0ABN4ANC0</accession>
<dbReference type="Proteomes" id="UP000002875">
    <property type="component" value="Chromosome"/>
</dbReference>
<evidence type="ECO:0000313" key="2">
    <source>
        <dbReference type="Proteomes" id="UP000002875"/>
    </source>
</evidence>
<proteinExistence type="predicted"/>